<sequence length="161" mass="18196">MMHNETNLRPMVYIAGPLFSEAERSYNLYLKHLLEESVEVYLPQEDGLLITDLLDSGMSVEQASSVVFKNDINAIHRCDFLLILLDGRAVDEGAAVELGYAHCLNKLCISLQTDFRRLAPFGNNPMITGAIGRSFTRTEDLISWIKERSPSNDVARQRQHL</sequence>
<dbReference type="PANTHER" id="PTHR15364:SF0">
    <property type="entry name" value="2'-DEOXYNUCLEOSIDE 5'-PHOSPHATE N-HYDROLASE 1"/>
    <property type="match status" value="1"/>
</dbReference>
<dbReference type="EMBL" id="LN899827">
    <property type="protein sequence ID" value="CUV45019.1"/>
    <property type="molecule type" value="Genomic_DNA"/>
</dbReference>
<dbReference type="InterPro" id="IPR051239">
    <property type="entry name" value="2'-dNMP_N-hydrolase"/>
</dbReference>
<dbReference type="Gene3D" id="3.40.50.450">
    <property type="match status" value="1"/>
</dbReference>
<gene>
    <name evidence="1" type="ORF">TO10_v1_240006</name>
</gene>
<reference evidence="1" key="1">
    <citation type="submission" date="2015-10" db="EMBL/GenBank/DDBJ databases">
        <authorList>
            <person name="Gilbert D.G."/>
        </authorList>
    </citation>
    <scope>NUCLEOTIDE SEQUENCE</scope>
    <source>
        <strain evidence="1">Phyl III-seqv23</strain>
    </source>
</reference>
<name>A0A0S4WDY6_RALSL</name>
<organism evidence="1">
    <name type="scientific">Ralstonia solanacearum</name>
    <name type="common">Pseudomonas solanacearum</name>
    <dbReference type="NCBI Taxonomy" id="305"/>
    <lineage>
        <taxon>Bacteria</taxon>
        <taxon>Pseudomonadati</taxon>
        <taxon>Pseudomonadota</taxon>
        <taxon>Betaproteobacteria</taxon>
        <taxon>Burkholderiales</taxon>
        <taxon>Burkholderiaceae</taxon>
        <taxon>Ralstonia</taxon>
        <taxon>Ralstonia solanacearum species complex</taxon>
    </lineage>
</organism>
<evidence type="ECO:0000313" key="1">
    <source>
        <dbReference type="EMBL" id="CUV45019.1"/>
    </source>
</evidence>
<dbReference type="InterPro" id="IPR007710">
    <property type="entry name" value="Nucleoside_deoxyribTrfase"/>
</dbReference>
<evidence type="ECO:0008006" key="2">
    <source>
        <dbReference type="Google" id="ProtNLM"/>
    </source>
</evidence>
<dbReference type="AlphaFoldDB" id="A0A0S4WDY6"/>
<dbReference type="Pfam" id="PF05014">
    <property type="entry name" value="Nuc_deoxyrib_tr"/>
    <property type="match status" value="1"/>
</dbReference>
<proteinExistence type="predicted"/>
<dbReference type="GO" id="GO:0070694">
    <property type="term" value="F:5-hydroxymethyl-dUMP N-hydrolase activity"/>
    <property type="evidence" value="ECO:0007669"/>
    <property type="project" value="TreeGrafter"/>
</dbReference>
<accession>A0A0S4WDY6</accession>
<dbReference type="GO" id="GO:0009159">
    <property type="term" value="P:deoxyribonucleoside monophosphate catabolic process"/>
    <property type="evidence" value="ECO:0007669"/>
    <property type="project" value="TreeGrafter"/>
</dbReference>
<dbReference type="SUPFAM" id="SSF52309">
    <property type="entry name" value="N-(deoxy)ribosyltransferase-like"/>
    <property type="match status" value="1"/>
</dbReference>
<dbReference type="PANTHER" id="PTHR15364">
    <property type="entry name" value="2'-DEOXYNUCLEOSIDE 5'-PHOSPHATE N-HYDROLASE 1"/>
    <property type="match status" value="1"/>
</dbReference>
<protein>
    <recommendedName>
        <fullName evidence="2">Nucleoside 2-deoxyribosyltransferase</fullName>
    </recommendedName>
</protein>